<feature type="region of interest" description="Disordered" evidence="1">
    <location>
        <begin position="1"/>
        <end position="28"/>
    </location>
</feature>
<dbReference type="AlphaFoldDB" id="A0A0N7KSK7"/>
<dbReference type="Proteomes" id="UP000059680">
    <property type="component" value="Chromosome 11"/>
</dbReference>
<keyword evidence="3" id="KW-1185">Reference proteome</keyword>
<reference evidence="2 3" key="2">
    <citation type="journal article" date="2013" name="Plant Cell Physiol.">
        <title>Rice Annotation Project Database (RAP-DB): an integrative and interactive database for rice genomics.</title>
        <authorList>
            <person name="Sakai H."/>
            <person name="Lee S.S."/>
            <person name="Tanaka T."/>
            <person name="Numa H."/>
            <person name="Kim J."/>
            <person name="Kawahara Y."/>
            <person name="Wakimoto H."/>
            <person name="Yang C.C."/>
            <person name="Iwamoto M."/>
            <person name="Abe T."/>
            <person name="Yamada Y."/>
            <person name="Muto A."/>
            <person name="Inokuchi H."/>
            <person name="Ikemura T."/>
            <person name="Matsumoto T."/>
            <person name="Sasaki T."/>
            <person name="Itoh T."/>
        </authorList>
    </citation>
    <scope>NUCLEOTIDE SEQUENCE [LARGE SCALE GENOMIC DNA]</scope>
    <source>
        <strain evidence="3">cv. Nipponbare</strain>
    </source>
</reference>
<gene>
    <name evidence="2" type="ordered locus">Os11g0201690</name>
    <name evidence="2" type="ORF">OSNPB_110201690</name>
</gene>
<name>A0A0N7KSK7_ORYSJ</name>
<evidence type="ECO:0000313" key="3">
    <source>
        <dbReference type="Proteomes" id="UP000059680"/>
    </source>
</evidence>
<organism evidence="2 3">
    <name type="scientific">Oryza sativa subsp. japonica</name>
    <name type="common">Rice</name>
    <dbReference type="NCBI Taxonomy" id="39947"/>
    <lineage>
        <taxon>Eukaryota</taxon>
        <taxon>Viridiplantae</taxon>
        <taxon>Streptophyta</taxon>
        <taxon>Embryophyta</taxon>
        <taxon>Tracheophyta</taxon>
        <taxon>Spermatophyta</taxon>
        <taxon>Magnoliopsida</taxon>
        <taxon>Liliopsida</taxon>
        <taxon>Poales</taxon>
        <taxon>Poaceae</taxon>
        <taxon>BOP clade</taxon>
        <taxon>Oryzoideae</taxon>
        <taxon>Oryzeae</taxon>
        <taxon>Oryzinae</taxon>
        <taxon>Oryza</taxon>
        <taxon>Oryza sativa</taxon>
    </lineage>
</organism>
<dbReference type="STRING" id="39947.A0A0N7KSK7"/>
<dbReference type="PANTHER" id="PTHR34223">
    <property type="entry name" value="OS11G0201299 PROTEIN"/>
    <property type="match status" value="1"/>
</dbReference>
<reference evidence="2 3" key="3">
    <citation type="journal article" date="2013" name="Rice">
        <title>Improvement of the Oryza sativa Nipponbare reference genome using next generation sequence and optical map data.</title>
        <authorList>
            <person name="Kawahara Y."/>
            <person name="de la Bastide M."/>
            <person name="Hamilton J.P."/>
            <person name="Kanamori H."/>
            <person name="McCombie W.R."/>
            <person name="Ouyang S."/>
            <person name="Schwartz D.C."/>
            <person name="Tanaka T."/>
            <person name="Wu J."/>
            <person name="Zhou S."/>
            <person name="Childs K.L."/>
            <person name="Davidson R.M."/>
            <person name="Lin H."/>
            <person name="Quesada-Ocampo L."/>
            <person name="Vaillancourt B."/>
            <person name="Sakai H."/>
            <person name="Lee S.S."/>
            <person name="Kim J."/>
            <person name="Numa H."/>
            <person name="Itoh T."/>
            <person name="Buell C.R."/>
            <person name="Matsumoto T."/>
        </authorList>
    </citation>
    <scope>NUCLEOTIDE SEQUENCE [LARGE SCALE GENOMIC DNA]</scope>
    <source>
        <strain evidence="3">cv. Nipponbare</strain>
    </source>
</reference>
<dbReference type="PaxDb" id="39947-A0A0N7KSK7"/>
<dbReference type="InterPro" id="IPR053197">
    <property type="entry name" value="F-box_SCFL_complex_component"/>
</dbReference>
<protein>
    <submittedName>
        <fullName evidence="2">Os11g0201690 protein</fullName>
    </submittedName>
</protein>
<evidence type="ECO:0000313" key="2">
    <source>
        <dbReference type="EMBL" id="BAT13090.1"/>
    </source>
</evidence>
<reference evidence="3" key="1">
    <citation type="journal article" date="2005" name="Nature">
        <title>The map-based sequence of the rice genome.</title>
        <authorList>
            <consortium name="International rice genome sequencing project (IRGSP)"/>
            <person name="Matsumoto T."/>
            <person name="Wu J."/>
            <person name="Kanamori H."/>
            <person name="Katayose Y."/>
            <person name="Fujisawa M."/>
            <person name="Namiki N."/>
            <person name="Mizuno H."/>
            <person name="Yamamoto K."/>
            <person name="Antonio B.A."/>
            <person name="Baba T."/>
            <person name="Sakata K."/>
            <person name="Nagamura Y."/>
            <person name="Aoki H."/>
            <person name="Arikawa K."/>
            <person name="Arita K."/>
            <person name="Bito T."/>
            <person name="Chiden Y."/>
            <person name="Fujitsuka N."/>
            <person name="Fukunaka R."/>
            <person name="Hamada M."/>
            <person name="Harada C."/>
            <person name="Hayashi A."/>
            <person name="Hijishita S."/>
            <person name="Honda M."/>
            <person name="Hosokawa S."/>
            <person name="Ichikawa Y."/>
            <person name="Idonuma A."/>
            <person name="Iijima M."/>
            <person name="Ikeda M."/>
            <person name="Ikeno M."/>
            <person name="Ito K."/>
            <person name="Ito S."/>
            <person name="Ito T."/>
            <person name="Ito Y."/>
            <person name="Ito Y."/>
            <person name="Iwabuchi A."/>
            <person name="Kamiya K."/>
            <person name="Karasawa W."/>
            <person name="Kurita K."/>
            <person name="Katagiri S."/>
            <person name="Kikuta A."/>
            <person name="Kobayashi H."/>
            <person name="Kobayashi N."/>
            <person name="Machita K."/>
            <person name="Maehara T."/>
            <person name="Masukawa M."/>
            <person name="Mizubayashi T."/>
            <person name="Mukai Y."/>
            <person name="Nagasaki H."/>
            <person name="Nagata Y."/>
            <person name="Naito S."/>
            <person name="Nakashima M."/>
            <person name="Nakama Y."/>
            <person name="Nakamichi Y."/>
            <person name="Nakamura M."/>
            <person name="Meguro A."/>
            <person name="Negishi M."/>
            <person name="Ohta I."/>
            <person name="Ohta T."/>
            <person name="Okamoto M."/>
            <person name="Ono N."/>
            <person name="Saji S."/>
            <person name="Sakaguchi M."/>
            <person name="Sakai K."/>
            <person name="Shibata M."/>
            <person name="Shimokawa T."/>
            <person name="Song J."/>
            <person name="Takazaki Y."/>
            <person name="Terasawa K."/>
            <person name="Tsugane M."/>
            <person name="Tsuji K."/>
            <person name="Ueda S."/>
            <person name="Waki K."/>
            <person name="Yamagata H."/>
            <person name="Yamamoto M."/>
            <person name="Yamamoto S."/>
            <person name="Yamane H."/>
            <person name="Yoshiki S."/>
            <person name="Yoshihara R."/>
            <person name="Yukawa K."/>
            <person name="Zhong H."/>
            <person name="Yano M."/>
            <person name="Yuan Q."/>
            <person name="Ouyang S."/>
            <person name="Liu J."/>
            <person name="Jones K.M."/>
            <person name="Gansberger K."/>
            <person name="Moffat K."/>
            <person name="Hill J."/>
            <person name="Bera J."/>
            <person name="Fadrosh D."/>
            <person name="Jin S."/>
            <person name="Johri S."/>
            <person name="Kim M."/>
            <person name="Overton L."/>
            <person name="Reardon M."/>
            <person name="Tsitrin T."/>
            <person name="Vuong H."/>
            <person name="Weaver B."/>
            <person name="Ciecko A."/>
            <person name="Tallon L."/>
            <person name="Jackson J."/>
            <person name="Pai G."/>
            <person name="Aken S.V."/>
            <person name="Utterback T."/>
            <person name="Reidmuller S."/>
            <person name="Feldblyum T."/>
            <person name="Hsiao J."/>
            <person name="Zismann V."/>
            <person name="Iobst S."/>
            <person name="de Vazeille A.R."/>
            <person name="Buell C.R."/>
            <person name="Ying K."/>
            <person name="Li Y."/>
            <person name="Lu T."/>
            <person name="Huang Y."/>
            <person name="Zhao Q."/>
            <person name="Feng Q."/>
            <person name="Zhang L."/>
            <person name="Zhu J."/>
            <person name="Weng Q."/>
            <person name="Mu J."/>
            <person name="Lu Y."/>
            <person name="Fan D."/>
            <person name="Liu Y."/>
            <person name="Guan J."/>
            <person name="Zhang Y."/>
            <person name="Yu S."/>
            <person name="Liu X."/>
            <person name="Zhang Y."/>
            <person name="Hong G."/>
            <person name="Han B."/>
            <person name="Choisne N."/>
            <person name="Demange N."/>
            <person name="Orjeda G."/>
            <person name="Samain S."/>
            <person name="Cattolico L."/>
            <person name="Pelletier E."/>
            <person name="Couloux A."/>
            <person name="Segurens B."/>
            <person name="Wincker P."/>
            <person name="D'Hont A."/>
            <person name="Scarpelli C."/>
            <person name="Weissenbach J."/>
            <person name="Salanoubat M."/>
            <person name="Quetier F."/>
            <person name="Yu Y."/>
            <person name="Kim H.R."/>
            <person name="Rambo T."/>
            <person name="Currie J."/>
            <person name="Collura K."/>
            <person name="Luo M."/>
            <person name="Yang T."/>
            <person name="Ammiraju J.S.S."/>
            <person name="Engler F."/>
            <person name="Soderlund C."/>
            <person name="Wing R.A."/>
            <person name="Palmer L.E."/>
            <person name="de la Bastide M."/>
            <person name="Spiegel L."/>
            <person name="Nascimento L."/>
            <person name="Zutavern T."/>
            <person name="O'Shaughnessy A."/>
            <person name="Dike S."/>
            <person name="Dedhia N."/>
            <person name="Preston R."/>
            <person name="Balija V."/>
            <person name="McCombie W.R."/>
            <person name="Chow T."/>
            <person name="Chen H."/>
            <person name="Chung M."/>
            <person name="Chen C."/>
            <person name="Shaw J."/>
            <person name="Wu H."/>
            <person name="Hsiao K."/>
            <person name="Chao Y."/>
            <person name="Chu M."/>
            <person name="Cheng C."/>
            <person name="Hour A."/>
            <person name="Lee P."/>
            <person name="Lin S."/>
            <person name="Lin Y."/>
            <person name="Liou J."/>
            <person name="Liu S."/>
            <person name="Hsing Y."/>
            <person name="Raghuvanshi S."/>
            <person name="Mohanty A."/>
            <person name="Bharti A.K."/>
            <person name="Gaur A."/>
            <person name="Gupta V."/>
            <person name="Kumar D."/>
            <person name="Ravi V."/>
            <person name="Vij S."/>
            <person name="Kapur A."/>
            <person name="Khurana P."/>
            <person name="Khurana P."/>
            <person name="Khurana J.P."/>
            <person name="Tyagi A.K."/>
            <person name="Gaikwad K."/>
            <person name="Singh A."/>
            <person name="Dalal V."/>
            <person name="Srivastava S."/>
            <person name="Dixit A."/>
            <person name="Pal A.K."/>
            <person name="Ghazi I.A."/>
            <person name="Yadav M."/>
            <person name="Pandit A."/>
            <person name="Bhargava A."/>
            <person name="Sureshbabu K."/>
            <person name="Batra K."/>
            <person name="Sharma T.R."/>
            <person name="Mohapatra T."/>
            <person name="Singh N.K."/>
            <person name="Messing J."/>
            <person name="Nelson A.B."/>
            <person name="Fuks G."/>
            <person name="Kavchok S."/>
            <person name="Keizer G."/>
            <person name="Linton E."/>
            <person name="Llaca V."/>
            <person name="Song R."/>
            <person name="Tanyolac B."/>
            <person name="Young S."/>
            <person name="Ho-Il K."/>
            <person name="Hahn J.H."/>
            <person name="Sangsakoo G."/>
            <person name="Vanavichit A."/>
            <person name="de Mattos Luiz.A.T."/>
            <person name="Zimmer P.D."/>
            <person name="Malone G."/>
            <person name="Dellagostin O."/>
            <person name="de Oliveira A.C."/>
            <person name="Bevan M."/>
            <person name="Bancroft I."/>
            <person name="Minx P."/>
            <person name="Cordum H."/>
            <person name="Wilson R."/>
            <person name="Cheng Z."/>
            <person name="Jin W."/>
            <person name="Jiang J."/>
            <person name="Leong S.A."/>
            <person name="Iwama H."/>
            <person name="Gojobori T."/>
            <person name="Itoh T."/>
            <person name="Niimura Y."/>
            <person name="Fujii Y."/>
            <person name="Habara T."/>
            <person name="Sakai H."/>
            <person name="Sato Y."/>
            <person name="Wilson G."/>
            <person name="Kumar K."/>
            <person name="McCouch S."/>
            <person name="Juretic N."/>
            <person name="Hoen D."/>
            <person name="Wright S."/>
            <person name="Bruskiewich R."/>
            <person name="Bureau T."/>
            <person name="Miyao A."/>
            <person name="Hirochika H."/>
            <person name="Nishikawa T."/>
            <person name="Kadowaki K."/>
            <person name="Sugiura M."/>
            <person name="Burr B."/>
            <person name="Sasaki T."/>
        </authorList>
    </citation>
    <scope>NUCLEOTIDE SEQUENCE [LARGE SCALE GENOMIC DNA]</scope>
    <source>
        <strain evidence="3">cv. Nipponbare</strain>
    </source>
</reference>
<dbReference type="Gene3D" id="1.20.1280.50">
    <property type="match status" value="1"/>
</dbReference>
<dbReference type="InParanoid" id="A0A0N7KSK7"/>
<dbReference type="PANTHER" id="PTHR34223:SF80">
    <property type="entry name" value="OS11G0205900 PROTEIN"/>
    <property type="match status" value="1"/>
</dbReference>
<feature type="compositionally biased region" description="Basic residues" evidence="1">
    <location>
        <begin position="13"/>
        <end position="24"/>
    </location>
</feature>
<feature type="compositionally biased region" description="Basic and acidic residues" evidence="1">
    <location>
        <begin position="1"/>
        <end position="12"/>
    </location>
</feature>
<accession>A0A0N7KSK7</accession>
<evidence type="ECO:0000256" key="1">
    <source>
        <dbReference type="SAM" id="MobiDB-lite"/>
    </source>
</evidence>
<dbReference type="EMBL" id="AP014967">
    <property type="protein sequence ID" value="BAT13090.1"/>
    <property type="molecule type" value="Genomic_DNA"/>
</dbReference>
<sequence>MPPAKRGKEGGSGRRRRPHRRAAGRTRTSTHVLSFLPARDAVQTCRCVLARRWRELWKSATAGPEDWGRRRRRRRRRRREMARVQDMMEFMDHLFLLRGLRAGAARHARAQVLV</sequence>
<proteinExistence type="predicted"/>